<sequence length="345" mass="39705">MVEATAEKPREESPLHRFRDLFRRGEKEERPSVASFLEARMKEAPQHKMRFGINEYAGEMRINIEQGFGFDSKRETYVKQYLNLVGSIADMLKDEITGYDRLSKEGKKQMQEDFIAGIWGVIYGNLDVRYGNNKLGFLSESLDRNLWDCDNSSTLVFDVVRELGIPVKMIAVPGHVLVATEDFYFETTVRDHAAYYPIEKLHERYPRIHAETSDREVVNAIAWASKGLACARKWDDDGAIFEYTMSLQRDPNNADVYVNRGIAHQRKGQLGESYKRKDEYRKAIDDYSKALELNPDLISVHMARGGLYLSEKKFSSALEDFLTAGRAYAKKFYNTVKDAWADVSR</sequence>
<keyword evidence="2 3" id="KW-0802">TPR repeat</keyword>
<dbReference type="InterPro" id="IPR011990">
    <property type="entry name" value="TPR-like_helical_dom_sf"/>
</dbReference>
<gene>
    <name evidence="4" type="ORF">Sv326_0497</name>
</gene>
<dbReference type="KEGG" id="flt:Sv326_0497"/>
<dbReference type="Proteomes" id="UP000510821">
    <property type="component" value="Chromosome"/>
</dbReference>
<dbReference type="GO" id="GO:0046813">
    <property type="term" value="P:receptor-mediated virion attachment to host cell"/>
    <property type="evidence" value="ECO:0007669"/>
    <property type="project" value="TreeGrafter"/>
</dbReference>
<dbReference type="PROSITE" id="PS50005">
    <property type="entry name" value="TPR"/>
    <property type="match status" value="1"/>
</dbReference>
<reference evidence="5" key="1">
    <citation type="submission" date="2020-07" db="EMBL/GenBank/DDBJ databases">
        <title>Metabolic diversity and evolutionary history of the archaeal phylum ###Micrarchaeota### uncovered from a freshwater lake metagenome.</title>
        <authorList>
            <person name="Kadnikov V.V."/>
            <person name="Savvichev A.S."/>
            <person name="Mardanov A.V."/>
            <person name="Beletsky A.V."/>
            <person name="Chupakov A.V."/>
            <person name="Kokryatskaya N.M."/>
            <person name="Pimenov N.V."/>
            <person name="Ravin N.V."/>
        </authorList>
    </citation>
    <scope>NUCLEOTIDE SEQUENCE [LARGE SCALE GENOMIC DNA]</scope>
</reference>
<organism evidence="4 5">
    <name type="scientific">Fermentimicrarchaeum limneticum</name>
    <dbReference type="NCBI Taxonomy" id="2795018"/>
    <lineage>
        <taxon>Archaea</taxon>
        <taxon>Candidatus Micrarchaeota</taxon>
        <taxon>Candidatus Fermentimicrarchaeales</taxon>
        <taxon>Candidatus Fermentimicrarchaeaceae</taxon>
        <taxon>Candidatus Fermentimicrarchaeum</taxon>
    </lineage>
</organism>
<protein>
    <submittedName>
        <fullName evidence="4">Uncharacterized protein</fullName>
    </submittedName>
</protein>
<dbReference type="SUPFAM" id="SSF48452">
    <property type="entry name" value="TPR-like"/>
    <property type="match status" value="1"/>
</dbReference>
<proteinExistence type="predicted"/>
<dbReference type="EMBL" id="CP058998">
    <property type="protein sequence ID" value="QLJ52672.1"/>
    <property type="molecule type" value="Genomic_DNA"/>
</dbReference>
<dbReference type="AlphaFoldDB" id="A0A7D5XHC5"/>
<dbReference type="Pfam" id="PF00515">
    <property type="entry name" value="TPR_1"/>
    <property type="match status" value="1"/>
</dbReference>
<evidence type="ECO:0000256" key="2">
    <source>
        <dbReference type="ARBA" id="ARBA00022803"/>
    </source>
</evidence>
<name>A0A7D5XHC5_FERL1</name>
<evidence type="ECO:0000313" key="4">
    <source>
        <dbReference type="EMBL" id="QLJ52672.1"/>
    </source>
</evidence>
<evidence type="ECO:0000256" key="3">
    <source>
        <dbReference type="PROSITE-ProRule" id="PRU00339"/>
    </source>
</evidence>
<dbReference type="PROSITE" id="PS50293">
    <property type="entry name" value="TPR_REGION"/>
    <property type="match status" value="1"/>
</dbReference>
<dbReference type="PANTHER" id="PTHR44858:SF1">
    <property type="entry name" value="UDP-N-ACETYLGLUCOSAMINE--PEPTIDE N-ACETYLGLUCOSAMINYLTRANSFERASE SPINDLY-RELATED"/>
    <property type="match status" value="1"/>
</dbReference>
<dbReference type="Gene3D" id="1.25.40.10">
    <property type="entry name" value="Tetratricopeptide repeat domain"/>
    <property type="match status" value="2"/>
</dbReference>
<keyword evidence="1" id="KW-0677">Repeat</keyword>
<accession>A0A7D5XHC5</accession>
<feature type="repeat" description="TPR" evidence="3">
    <location>
        <begin position="264"/>
        <end position="297"/>
    </location>
</feature>
<evidence type="ECO:0000256" key="1">
    <source>
        <dbReference type="ARBA" id="ARBA00022737"/>
    </source>
</evidence>
<dbReference type="InterPro" id="IPR019734">
    <property type="entry name" value="TPR_rpt"/>
</dbReference>
<dbReference type="PANTHER" id="PTHR44858">
    <property type="entry name" value="TETRATRICOPEPTIDE REPEAT PROTEIN 6"/>
    <property type="match status" value="1"/>
</dbReference>
<dbReference type="SMART" id="SM00028">
    <property type="entry name" value="TPR"/>
    <property type="match status" value="3"/>
</dbReference>
<dbReference type="InterPro" id="IPR050498">
    <property type="entry name" value="Ycf3"/>
</dbReference>
<evidence type="ECO:0000313" key="5">
    <source>
        <dbReference type="Proteomes" id="UP000510821"/>
    </source>
</evidence>